<dbReference type="InterPro" id="IPR050452">
    <property type="entry name" value="Metacaspase"/>
</dbReference>
<dbReference type="GO" id="GO:0004197">
    <property type="term" value="F:cysteine-type endopeptidase activity"/>
    <property type="evidence" value="ECO:0007669"/>
    <property type="project" value="InterPro"/>
</dbReference>
<dbReference type="PANTHER" id="PTHR48104:SF30">
    <property type="entry name" value="METACASPASE-1"/>
    <property type="match status" value="1"/>
</dbReference>
<accession>S7U1H6</accession>
<feature type="domain" description="Peptidase C14 caspase" evidence="1">
    <location>
        <begin position="64"/>
        <end position="324"/>
    </location>
</feature>
<dbReference type="EMBL" id="ATHJ01000057">
    <property type="protein sequence ID" value="EPR43261.1"/>
    <property type="molecule type" value="Genomic_DNA"/>
</dbReference>
<dbReference type="InterPro" id="IPR011600">
    <property type="entry name" value="Pept_C14_caspase"/>
</dbReference>
<dbReference type="STRING" id="897.B2D07_08425"/>
<gene>
    <name evidence="2" type="ORF">dsmv_1287</name>
</gene>
<dbReference type="GO" id="GO:0006508">
    <property type="term" value="P:proteolysis"/>
    <property type="evidence" value="ECO:0007669"/>
    <property type="project" value="InterPro"/>
</dbReference>
<comment type="caution">
    <text evidence="2">The sequence shown here is derived from an EMBL/GenBank/DDBJ whole genome shotgun (WGS) entry which is preliminary data.</text>
</comment>
<evidence type="ECO:0000313" key="3">
    <source>
        <dbReference type="Proteomes" id="UP000014977"/>
    </source>
</evidence>
<dbReference type="Gene3D" id="3.40.50.1460">
    <property type="match status" value="1"/>
</dbReference>
<dbReference type="eggNOG" id="COG4249">
    <property type="taxonomic scope" value="Bacteria"/>
</dbReference>
<dbReference type="Proteomes" id="UP000014977">
    <property type="component" value="Unassembled WGS sequence"/>
</dbReference>
<evidence type="ECO:0000259" key="1">
    <source>
        <dbReference type="Pfam" id="PF00656"/>
    </source>
</evidence>
<name>S7U1H6_DESML</name>
<dbReference type="PANTHER" id="PTHR48104">
    <property type="entry name" value="METACASPASE-4"/>
    <property type="match status" value="1"/>
</dbReference>
<dbReference type="RefSeq" id="WP_020875634.1">
    <property type="nucleotide sequence ID" value="NZ_ATHJ01000057.1"/>
</dbReference>
<keyword evidence="3" id="KW-1185">Reference proteome</keyword>
<evidence type="ECO:0000313" key="2">
    <source>
        <dbReference type="EMBL" id="EPR43261.1"/>
    </source>
</evidence>
<dbReference type="GO" id="GO:0005737">
    <property type="term" value="C:cytoplasm"/>
    <property type="evidence" value="ECO:0007669"/>
    <property type="project" value="TreeGrafter"/>
</dbReference>
<sequence length="934" mass="102129">MIEYLYQKRGRQAFLSGLTVAFLIFFGACGHIDAGKNGGLTARNPNAPGILCGGADVVEIDGRRRLALIVGVGEYRNDRIPDLPGPPNDARRFYDMLTGKNGYGFPRENVCMLLDEKATTAGFRAAFDTMLVSRARENDVAVVFYAGHGSQARDKNGDEPDEWDETFLFHDARTDGIGDMLDDEMNQMLARLYRKTRNITVILDACNSGTATRAPDKGTTLARFFTPMPEDLKNPAAEGEGGDGSEGWTTEAMPGLVVFSAATDSNPALEKNGKGIFTDALLQVMSGVGDQPMTYAQIARQVPALVAAESPQIPYFQGDLTQKALGNTGRTHPVAWEVSAIGPPLTLTGPPLPGIGKGAEMRIYDGRVEGADTRDPGKAKATVVVTEMTGLNASALVSATAESLGAVAPGDLAVLVRPADDYTTLKVRLKPGSEVGGIPSEIALKIRALVAENPETRMLVQLVEGAGDFELGMIDEGRLVLRGPENRPRNFYRNPDEIPKSLWQHARQKALLHLRGEGGSDFVDNRTLAVSLVPAPSARQNKCADGIWRQAAPGDHQMIPLCQAWNVKVTLSKASPVPLLIGALILSTDGGIFALPRDDRKVRLQPGESTVFNATGETFIGLPPLDVRDRIMVFGTWESNPVSWGQFTETAAGRGPGMSGLARALDRYFQPGTRGVGVVSAESAETTTWTLSTITLHVEANNRFAETDRGTRTINWREYTIADFDIRPYLPADEMTALYKVLKTADRLANASARDGYSYRQHDWTQPSDEANLKRGIDCSRAVWFAFTRSGIPYNREDRYLTTAMMVGDDSIMDDDFDSCAGDPDLEIGDILVYRDETRGDGHAVMVIDPEKRIAWGSHGWDGNSRNLPVEPDTGVEYQKIKFKPDWERWDRGSMKLKACWRHRRIAGEGVRFRGRPGSRPLTDICNAERNCGR</sequence>
<dbReference type="Gene3D" id="3.90.1720.10">
    <property type="entry name" value="endopeptidase domain like (from Nostoc punctiforme)"/>
    <property type="match status" value="1"/>
</dbReference>
<dbReference type="InterPro" id="IPR029030">
    <property type="entry name" value="Caspase-like_dom_sf"/>
</dbReference>
<protein>
    <submittedName>
        <fullName evidence="2">Peptidase C14 caspase catalytic subunit p20</fullName>
    </submittedName>
</protein>
<dbReference type="Pfam" id="PF00656">
    <property type="entry name" value="Peptidase_C14"/>
    <property type="match status" value="1"/>
</dbReference>
<dbReference type="AlphaFoldDB" id="S7U1H6"/>
<dbReference type="SUPFAM" id="SSF52129">
    <property type="entry name" value="Caspase-like"/>
    <property type="match status" value="1"/>
</dbReference>
<organism evidence="2 3">
    <name type="scientific">Desulfococcus multivorans DSM 2059</name>
    <dbReference type="NCBI Taxonomy" id="1121405"/>
    <lineage>
        <taxon>Bacteria</taxon>
        <taxon>Pseudomonadati</taxon>
        <taxon>Thermodesulfobacteriota</taxon>
        <taxon>Desulfobacteria</taxon>
        <taxon>Desulfobacterales</taxon>
        <taxon>Desulfococcaceae</taxon>
        <taxon>Desulfococcus</taxon>
    </lineage>
</organism>
<proteinExistence type="predicted"/>
<dbReference type="OrthoDB" id="9759662at2"/>
<reference evidence="2 3" key="1">
    <citation type="journal article" date="2013" name="Genome Announc.">
        <title>Draft genome sequences for three mercury-methylating, sulfate-reducing bacteria.</title>
        <authorList>
            <person name="Brown S.D."/>
            <person name="Hurt R.A.Jr."/>
            <person name="Gilmour C.C."/>
            <person name="Elias D.A."/>
        </authorList>
    </citation>
    <scope>NUCLEOTIDE SEQUENCE [LARGE SCALE GENOMIC DNA]</scope>
    <source>
        <strain evidence="2 3">DSM 2059</strain>
    </source>
</reference>